<evidence type="ECO:0000313" key="10">
    <source>
        <dbReference type="EMBL" id="SDU79171.1"/>
    </source>
</evidence>
<evidence type="ECO:0000256" key="3">
    <source>
        <dbReference type="ARBA" id="ARBA00022692"/>
    </source>
</evidence>
<feature type="transmembrane region" description="Helical" evidence="8">
    <location>
        <begin position="113"/>
        <end position="131"/>
    </location>
</feature>
<proteinExistence type="predicted"/>
<keyword evidence="6 8" id="KW-0472">Membrane</keyword>
<dbReference type="Pfam" id="PF07885">
    <property type="entry name" value="Ion_trans_2"/>
    <property type="match status" value="1"/>
</dbReference>
<evidence type="ECO:0000256" key="7">
    <source>
        <dbReference type="ARBA" id="ARBA00023303"/>
    </source>
</evidence>
<evidence type="ECO:0000256" key="4">
    <source>
        <dbReference type="ARBA" id="ARBA00022989"/>
    </source>
</evidence>
<keyword evidence="2" id="KW-0813">Transport</keyword>
<dbReference type="GeneID" id="65344508"/>
<dbReference type="RefSeq" id="WP_091280100.1">
    <property type="nucleotide sequence ID" value="NZ_LT629804.1"/>
</dbReference>
<dbReference type="PANTHER" id="PTHR11537">
    <property type="entry name" value="VOLTAGE-GATED POTASSIUM CHANNEL"/>
    <property type="match status" value="1"/>
</dbReference>
<dbReference type="GO" id="GO:0008076">
    <property type="term" value="C:voltage-gated potassium channel complex"/>
    <property type="evidence" value="ECO:0007669"/>
    <property type="project" value="InterPro"/>
</dbReference>
<feature type="domain" description="Potassium channel" evidence="9">
    <location>
        <begin position="121"/>
        <end position="200"/>
    </location>
</feature>
<dbReference type="Gene3D" id="1.20.120.350">
    <property type="entry name" value="Voltage-gated potassium channels. Chain C"/>
    <property type="match status" value="1"/>
</dbReference>
<dbReference type="STRING" id="131112.SAMN04489737_0770"/>
<reference evidence="11" key="1">
    <citation type="submission" date="2016-10" db="EMBL/GenBank/DDBJ databases">
        <authorList>
            <person name="Varghese N."/>
            <person name="Submissions S."/>
        </authorList>
    </citation>
    <scope>NUCLEOTIDE SEQUENCE [LARGE SCALE GENOMIC DNA]</scope>
    <source>
        <strain evidence="11">DSM 10002</strain>
    </source>
</reference>
<evidence type="ECO:0000256" key="1">
    <source>
        <dbReference type="ARBA" id="ARBA00004141"/>
    </source>
</evidence>
<dbReference type="InterPro" id="IPR027359">
    <property type="entry name" value="Volt_channel_dom_sf"/>
</dbReference>
<name>A0A1H2LF11_9ACTO</name>
<dbReference type="AlphaFoldDB" id="A0A1H2LF11"/>
<dbReference type="Proteomes" id="UP000214355">
    <property type="component" value="Chromosome I"/>
</dbReference>
<organism evidence="10 11">
    <name type="scientific">Arcanobacterium phocae</name>
    <dbReference type="NCBI Taxonomy" id="131112"/>
    <lineage>
        <taxon>Bacteria</taxon>
        <taxon>Bacillati</taxon>
        <taxon>Actinomycetota</taxon>
        <taxon>Actinomycetes</taxon>
        <taxon>Actinomycetales</taxon>
        <taxon>Actinomycetaceae</taxon>
        <taxon>Arcanobacterium</taxon>
    </lineage>
</organism>
<comment type="subcellular location">
    <subcellularLocation>
        <location evidence="1">Membrane</location>
        <topology evidence="1">Multi-pass membrane protein</topology>
    </subcellularLocation>
</comment>
<dbReference type="EMBL" id="LT629804">
    <property type="protein sequence ID" value="SDU79171.1"/>
    <property type="molecule type" value="Genomic_DNA"/>
</dbReference>
<keyword evidence="5" id="KW-0406">Ion transport</keyword>
<dbReference type="SUPFAM" id="SSF81324">
    <property type="entry name" value="Voltage-gated potassium channels"/>
    <property type="match status" value="1"/>
</dbReference>
<keyword evidence="3 8" id="KW-0812">Transmembrane</keyword>
<evidence type="ECO:0000256" key="6">
    <source>
        <dbReference type="ARBA" id="ARBA00023136"/>
    </source>
</evidence>
<dbReference type="Gene3D" id="1.20.5.110">
    <property type="match status" value="1"/>
</dbReference>
<sequence length="237" mass="26649">MSRVEKWEQRTELPMVILAVVFLVIYGWEVIGDLQGLSRLRMELAMNVIWGVFIVDYCVRLIIADNRRSWFLRNLFDLAIVLLPLLRPLRMLRLLAFVKILGRRVTLGFRGKIIVYAASAVVMLVLISAIAVLDVERRAPGTMLDNFGDSLWWAFVTITTVGYGDLFPVTTTGRIIALFLMIGGIALTGIVTATLASWIVETVSEESEVHQTATKKEIADLRAEISELKELLAQQTL</sequence>
<keyword evidence="7 10" id="KW-0407">Ion channel</keyword>
<feature type="transmembrane region" description="Helical" evidence="8">
    <location>
        <begin position="151"/>
        <end position="169"/>
    </location>
</feature>
<dbReference type="InterPro" id="IPR028325">
    <property type="entry name" value="VG_K_chnl"/>
</dbReference>
<feature type="transmembrane region" description="Helical" evidence="8">
    <location>
        <begin position="13"/>
        <end position="32"/>
    </location>
</feature>
<evidence type="ECO:0000256" key="8">
    <source>
        <dbReference type="SAM" id="Phobius"/>
    </source>
</evidence>
<dbReference type="GO" id="GO:0005249">
    <property type="term" value="F:voltage-gated potassium channel activity"/>
    <property type="evidence" value="ECO:0007669"/>
    <property type="project" value="InterPro"/>
</dbReference>
<feature type="transmembrane region" description="Helical" evidence="8">
    <location>
        <begin position="176"/>
        <end position="200"/>
    </location>
</feature>
<feature type="transmembrane region" description="Helical" evidence="8">
    <location>
        <begin position="44"/>
        <end position="63"/>
    </location>
</feature>
<evidence type="ECO:0000313" key="11">
    <source>
        <dbReference type="Proteomes" id="UP000214355"/>
    </source>
</evidence>
<dbReference type="PANTHER" id="PTHR11537:SF254">
    <property type="entry name" value="POTASSIUM VOLTAGE-GATED CHANNEL PROTEIN SHAB"/>
    <property type="match status" value="1"/>
</dbReference>
<evidence type="ECO:0000256" key="2">
    <source>
        <dbReference type="ARBA" id="ARBA00022448"/>
    </source>
</evidence>
<dbReference type="PRINTS" id="PR00169">
    <property type="entry name" value="KCHANNEL"/>
</dbReference>
<accession>A0A1H2LF11</accession>
<gene>
    <name evidence="10" type="ORF">SAMN04489737_0770</name>
</gene>
<keyword evidence="4 8" id="KW-1133">Transmembrane helix</keyword>
<keyword evidence="11" id="KW-1185">Reference proteome</keyword>
<dbReference type="GO" id="GO:0001508">
    <property type="term" value="P:action potential"/>
    <property type="evidence" value="ECO:0007669"/>
    <property type="project" value="TreeGrafter"/>
</dbReference>
<dbReference type="OrthoDB" id="9799090at2"/>
<dbReference type="Gene3D" id="1.10.287.70">
    <property type="match status" value="1"/>
</dbReference>
<dbReference type="InterPro" id="IPR013099">
    <property type="entry name" value="K_chnl_dom"/>
</dbReference>
<evidence type="ECO:0000256" key="5">
    <source>
        <dbReference type="ARBA" id="ARBA00023065"/>
    </source>
</evidence>
<protein>
    <submittedName>
        <fullName evidence="10">Voltage-gated potassium channel</fullName>
    </submittedName>
</protein>
<evidence type="ECO:0000259" key="9">
    <source>
        <dbReference type="Pfam" id="PF07885"/>
    </source>
</evidence>